<dbReference type="GeneID" id="81469939"/>
<protein>
    <submittedName>
        <fullName evidence="1">Uncharacterized protein</fullName>
    </submittedName>
</protein>
<name>A0A7G9TEB9_PSEMX</name>
<accession>A0A7G9TEB9</accession>
<dbReference type="Proteomes" id="UP000515838">
    <property type="component" value="Chromosome"/>
</dbReference>
<evidence type="ECO:0000313" key="2">
    <source>
        <dbReference type="Proteomes" id="UP000515838"/>
    </source>
</evidence>
<dbReference type="RefSeq" id="WP_187573829.1">
    <property type="nucleotide sequence ID" value="NZ_CP060731.1"/>
</dbReference>
<dbReference type="EMBL" id="CP060731">
    <property type="protein sequence ID" value="QNN78444.1"/>
    <property type="molecule type" value="Genomic_DNA"/>
</dbReference>
<gene>
    <name evidence="1" type="ORF">IAE60_03115</name>
</gene>
<dbReference type="AlphaFoldDB" id="A0A7G9TEB9"/>
<sequence length="127" mass="14482">MEADPVIRQLVEAMAREHGLTISYDTHYDAGSWQLSWWEGGVRHAIDVQGYPDGWIEVSRLSTRYPALPKLLAWARRTVPMFPRWERTEHKALARLPWSGSVEDVRSAIASELLGRSRAVQATETQP</sequence>
<evidence type="ECO:0000313" key="1">
    <source>
        <dbReference type="EMBL" id="QNN78444.1"/>
    </source>
</evidence>
<reference evidence="1 2" key="1">
    <citation type="submission" date="2020-08" db="EMBL/GenBank/DDBJ databases">
        <title>Streptomycin Non-resistant strain, P. mexicana.</title>
        <authorList>
            <person name="Ganesh-Kumar S."/>
            <person name="Zhe T."/>
            <person name="Yu Z."/>
            <person name="Min Y."/>
        </authorList>
    </citation>
    <scope>NUCLEOTIDE SEQUENCE [LARGE SCALE GENOMIC DNA]</scope>
    <source>
        <strain evidence="1 2">GTZY2</strain>
    </source>
</reference>
<proteinExistence type="predicted"/>
<organism evidence="1 2">
    <name type="scientific">Pseudoxanthomonas mexicana</name>
    <dbReference type="NCBI Taxonomy" id="128785"/>
    <lineage>
        <taxon>Bacteria</taxon>
        <taxon>Pseudomonadati</taxon>
        <taxon>Pseudomonadota</taxon>
        <taxon>Gammaproteobacteria</taxon>
        <taxon>Lysobacterales</taxon>
        <taxon>Lysobacteraceae</taxon>
        <taxon>Pseudoxanthomonas</taxon>
    </lineage>
</organism>